<protein>
    <submittedName>
        <fullName evidence="9">Carbohydrate ABC transporter permease</fullName>
    </submittedName>
</protein>
<feature type="domain" description="ABC transmembrane type-1" evidence="8">
    <location>
        <begin position="78"/>
        <end position="286"/>
    </location>
</feature>
<reference evidence="9" key="2">
    <citation type="submission" date="2021-04" db="EMBL/GenBank/DDBJ databases">
        <authorList>
            <person name="Gilroy R."/>
        </authorList>
    </citation>
    <scope>NUCLEOTIDE SEQUENCE</scope>
    <source>
        <strain evidence="9">ChiGjej4B4-18154</strain>
    </source>
</reference>
<dbReference type="Proteomes" id="UP000824035">
    <property type="component" value="Unassembled WGS sequence"/>
</dbReference>
<evidence type="ECO:0000256" key="1">
    <source>
        <dbReference type="ARBA" id="ARBA00004651"/>
    </source>
</evidence>
<feature type="transmembrane region" description="Helical" evidence="7">
    <location>
        <begin position="82"/>
        <end position="101"/>
    </location>
</feature>
<evidence type="ECO:0000256" key="2">
    <source>
        <dbReference type="ARBA" id="ARBA00022448"/>
    </source>
</evidence>
<evidence type="ECO:0000256" key="4">
    <source>
        <dbReference type="ARBA" id="ARBA00022692"/>
    </source>
</evidence>
<dbReference type="PANTHER" id="PTHR43744">
    <property type="entry name" value="ABC TRANSPORTER PERMEASE PROTEIN MG189-RELATED-RELATED"/>
    <property type="match status" value="1"/>
</dbReference>
<evidence type="ECO:0000313" key="10">
    <source>
        <dbReference type="Proteomes" id="UP000824035"/>
    </source>
</evidence>
<dbReference type="SUPFAM" id="SSF161098">
    <property type="entry name" value="MetI-like"/>
    <property type="match status" value="1"/>
</dbReference>
<feature type="transmembrane region" description="Helical" evidence="7">
    <location>
        <begin position="20"/>
        <end position="42"/>
    </location>
</feature>
<organism evidence="9 10">
    <name type="scientific">Candidatus Allofournierella merdipullorum</name>
    <dbReference type="NCBI Taxonomy" id="2838595"/>
    <lineage>
        <taxon>Bacteria</taxon>
        <taxon>Bacillati</taxon>
        <taxon>Bacillota</taxon>
        <taxon>Clostridia</taxon>
        <taxon>Eubacteriales</taxon>
        <taxon>Oscillospiraceae</taxon>
        <taxon>Allofournierella</taxon>
    </lineage>
</organism>
<evidence type="ECO:0000256" key="3">
    <source>
        <dbReference type="ARBA" id="ARBA00022475"/>
    </source>
</evidence>
<evidence type="ECO:0000256" key="6">
    <source>
        <dbReference type="ARBA" id="ARBA00023136"/>
    </source>
</evidence>
<dbReference type="Gene3D" id="1.10.3720.10">
    <property type="entry name" value="MetI-like"/>
    <property type="match status" value="1"/>
</dbReference>
<dbReference type="GO" id="GO:0005886">
    <property type="term" value="C:plasma membrane"/>
    <property type="evidence" value="ECO:0007669"/>
    <property type="project" value="UniProtKB-SubCell"/>
</dbReference>
<dbReference type="EMBL" id="DXBV01000025">
    <property type="protein sequence ID" value="HIZ30168.1"/>
    <property type="molecule type" value="Genomic_DNA"/>
</dbReference>
<name>A0A9D2E3H9_9FIRM</name>
<comment type="subcellular location">
    <subcellularLocation>
        <location evidence="1">Cell membrane</location>
        <topology evidence="1">Multi-pass membrane protein</topology>
    </subcellularLocation>
</comment>
<dbReference type="GO" id="GO:0055085">
    <property type="term" value="P:transmembrane transport"/>
    <property type="evidence" value="ECO:0007669"/>
    <property type="project" value="InterPro"/>
</dbReference>
<dbReference type="InterPro" id="IPR035906">
    <property type="entry name" value="MetI-like_sf"/>
</dbReference>
<dbReference type="CDD" id="cd06261">
    <property type="entry name" value="TM_PBP2"/>
    <property type="match status" value="1"/>
</dbReference>
<feature type="transmembrane region" description="Helical" evidence="7">
    <location>
        <begin position="198"/>
        <end position="222"/>
    </location>
</feature>
<dbReference type="PROSITE" id="PS50928">
    <property type="entry name" value="ABC_TM1"/>
    <property type="match status" value="1"/>
</dbReference>
<evidence type="ECO:0000259" key="8">
    <source>
        <dbReference type="PROSITE" id="PS50928"/>
    </source>
</evidence>
<dbReference type="PANTHER" id="PTHR43744:SF9">
    <property type="entry name" value="POLYGALACTURONAN_RHAMNOGALACTURONAN TRANSPORT SYSTEM PERMEASE PROTEIN YTCP"/>
    <property type="match status" value="1"/>
</dbReference>
<sequence length="297" mass="33581">MPTKRIRRPRADVVFDIINYAVLFLVLLIVFYPLYFIVIASFSDPNAVYTGQVLFAPKAITFEGYQHILQDKLIWTGYLNTFVYTFTGTLISVCITIAGAFALSRPNLPGSGIILRLIVFTMFFSGGLIPSYMLVQNLNMDNTMWALILPVAVYPWNLIVARAFFKSSISEELYEAAYLDGCSDFATFFRIALPLSKAIIAVMVLYYAVGLWNSYFPAMLYLKDELKYPLQLVLRNMLIENNMSSQIMVSEALINQQRIADLMKYGVIIVSSLPVLIMYPFVEKYFAKGVMLGAVKG</sequence>
<dbReference type="InterPro" id="IPR000515">
    <property type="entry name" value="MetI-like"/>
</dbReference>
<gene>
    <name evidence="9" type="ORF">H9813_02895</name>
</gene>
<keyword evidence="5 7" id="KW-1133">Transmembrane helix</keyword>
<evidence type="ECO:0000256" key="5">
    <source>
        <dbReference type="ARBA" id="ARBA00022989"/>
    </source>
</evidence>
<reference evidence="9" key="1">
    <citation type="journal article" date="2021" name="PeerJ">
        <title>Extensive microbial diversity within the chicken gut microbiome revealed by metagenomics and culture.</title>
        <authorList>
            <person name="Gilroy R."/>
            <person name="Ravi A."/>
            <person name="Getino M."/>
            <person name="Pursley I."/>
            <person name="Horton D.L."/>
            <person name="Alikhan N.F."/>
            <person name="Baker D."/>
            <person name="Gharbi K."/>
            <person name="Hall N."/>
            <person name="Watson M."/>
            <person name="Adriaenssens E.M."/>
            <person name="Foster-Nyarko E."/>
            <person name="Jarju S."/>
            <person name="Secka A."/>
            <person name="Antonio M."/>
            <person name="Oren A."/>
            <person name="Chaudhuri R.R."/>
            <person name="La Ragione R."/>
            <person name="Hildebrand F."/>
            <person name="Pallen M.J."/>
        </authorList>
    </citation>
    <scope>NUCLEOTIDE SEQUENCE</scope>
    <source>
        <strain evidence="9">ChiGjej4B4-18154</strain>
    </source>
</reference>
<dbReference type="AlphaFoldDB" id="A0A9D2E3H9"/>
<feature type="transmembrane region" description="Helical" evidence="7">
    <location>
        <begin position="113"/>
        <end position="133"/>
    </location>
</feature>
<feature type="transmembrane region" description="Helical" evidence="7">
    <location>
        <begin position="145"/>
        <end position="165"/>
    </location>
</feature>
<evidence type="ECO:0000313" key="9">
    <source>
        <dbReference type="EMBL" id="HIZ30168.1"/>
    </source>
</evidence>
<feature type="transmembrane region" description="Helical" evidence="7">
    <location>
        <begin position="262"/>
        <end position="282"/>
    </location>
</feature>
<accession>A0A9D2E3H9</accession>
<proteinExistence type="predicted"/>
<keyword evidence="6 7" id="KW-0472">Membrane</keyword>
<comment type="caution">
    <text evidence="9">The sequence shown here is derived from an EMBL/GenBank/DDBJ whole genome shotgun (WGS) entry which is preliminary data.</text>
</comment>
<keyword evidence="2" id="KW-0813">Transport</keyword>
<evidence type="ECO:0000256" key="7">
    <source>
        <dbReference type="SAM" id="Phobius"/>
    </source>
</evidence>
<keyword evidence="4 7" id="KW-0812">Transmembrane</keyword>
<keyword evidence="3" id="KW-1003">Cell membrane</keyword>